<dbReference type="Gene3D" id="3.40.50.2300">
    <property type="match status" value="2"/>
</dbReference>
<evidence type="ECO:0000313" key="3">
    <source>
        <dbReference type="Proteomes" id="UP000249364"/>
    </source>
</evidence>
<keyword evidence="3" id="KW-1185">Reference proteome</keyword>
<dbReference type="NCBIfam" id="TIGR03863">
    <property type="entry name" value="PQQ_ABC_bind"/>
    <property type="match status" value="1"/>
</dbReference>
<gene>
    <name evidence="2" type="ORF">LY56_02559</name>
</gene>
<evidence type="ECO:0000313" key="2">
    <source>
        <dbReference type="EMBL" id="PZX40676.1"/>
    </source>
</evidence>
<name>A0A2W7PZ31_9RHOB</name>
<evidence type="ECO:0000256" key="1">
    <source>
        <dbReference type="SAM" id="SignalP"/>
    </source>
</evidence>
<protein>
    <submittedName>
        <fullName evidence="2">ABC transporter substrate binding protein (PQQ-dependent alcohol dehydrogenase system)</fullName>
    </submittedName>
</protein>
<dbReference type="EMBL" id="QKZQ01000012">
    <property type="protein sequence ID" value="PZX40676.1"/>
    <property type="molecule type" value="Genomic_DNA"/>
</dbReference>
<accession>A0A2W7PZ31</accession>
<dbReference type="InterPro" id="IPR022478">
    <property type="entry name" value="ABC_transptr_sub-bd_PQQ"/>
</dbReference>
<dbReference type="InterPro" id="IPR028082">
    <property type="entry name" value="Peripla_BP_I"/>
</dbReference>
<dbReference type="Proteomes" id="UP000249364">
    <property type="component" value="Unassembled WGS sequence"/>
</dbReference>
<proteinExistence type="predicted"/>
<dbReference type="AlphaFoldDB" id="A0A2W7PZ31"/>
<dbReference type="STRING" id="121821.GCA_001870675_01276"/>
<dbReference type="RefSeq" id="WP_071470048.1">
    <property type="nucleotide sequence ID" value="NZ_MEHT01000023.1"/>
</dbReference>
<feature type="signal peptide" evidence="1">
    <location>
        <begin position="1"/>
        <end position="19"/>
    </location>
</feature>
<dbReference type="SUPFAM" id="SSF53822">
    <property type="entry name" value="Periplasmic binding protein-like I"/>
    <property type="match status" value="1"/>
</dbReference>
<feature type="chain" id="PRO_5015839927" evidence="1">
    <location>
        <begin position="20"/>
        <end position="389"/>
    </location>
</feature>
<reference evidence="2 3" key="1">
    <citation type="submission" date="2018-06" db="EMBL/GenBank/DDBJ databases">
        <title>Genomic Encyclopedia of Archaeal and Bacterial Type Strains, Phase II (KMG-II): from individual species to whole genera.</title>
        <authorList>
            <person name="Goeker M."/>
        </authorList>
    </citation>
    <scope>NUCLEOTIDE SEQUENCE [LARGE SCALE GENOMIC DNA]</scope>
    <source>
        <strain evidence="2 3">DSM 13087</strain>
    </source>
</reference>
<dbReference type="OrthoDB" id="5341635at2"/>
<comment type="caution">
    <text evidence="2">The sequence shown here is derived from an EMBL/GenBank/DDBJ whole genome shotgun (WGS) entry which is preliminary data.</text>
</comment>
<organism evidence="2 3">
    <name type="scientific">Roseinatronobacter thiooxidans</name>
    <dbReference type="NCBI Taxonomy" id="121821"/>
    <lineage>
        <taxon>Bacteria</taxon>
        <taxon>Pseudomonadati</taxon>
        <taxon>Pseudomonadota</taxon>
        <taxon>Alphaproteobacteria</taxon>
        <taxon>Rhodobacterales</taxon>
        <taxon>Paracoccaceae</taxon>
        <taxon>Roseinatronobacter</taxon>
    </lineage>
</organism>
<keyword evidence="1" id="KW-0732">Signal</keyword>
<sequence>MKPTPLVIPTLLASLAANAALATIEVPIAYLELEIERPPVLTNLDPVPADLGRMGAALGLADNATTGGFMGHNYSLSDVVVPLGDDWLEAARTVLADHSIVVVNAPAEALLALADLPEAQSALIFNASAEAEALREGACRANLLHTMPSYAMRADALMQFLISKRWGDLVMITGQRESDMAFAEALRNSATKFGARIRAEKEWDMSSDMRRNIGQEFPVFTQDFPSHHVMLVADEAGDFGPFLEFNAWEPRPVAGSSGARPDAWSDRVEAYGAAQLQLRFKRLADRPMGAVDYAAWAAVRAVGEAVTRTGSNDAGEIRAYILSDAFELAAFKGAAITFRDWNGQMRQPMPVATKTALVAMTPMPGFLHEVSTLDTLGRDRPETACTAFD</sequence>